<dbReference type="RefSeq" id="WP_379706852.1">
    <property type="nucleotide sequence ID" value="NZ_JBHSCZ010000001.1"/>
</dbReference>
<feature type="signal peptide" evidence="1">
    <location>
        <begin position="1"/>
        <end position="20"/>
    </location>
</feature>
<name>A0ABV8QNV3_9BACT</name>
<evidence type="ECO:0000313" key="2">
    <source>
        <dbReference type="EMBL" id="MFC4261819.1"/>
    </source>
</evidence>
<gene>
    <name evidence="2" type="ORF">ACFOWM_02920</name>
</gene>
<reference evidence="3" key="1">
    <citation type="journal article" date="2019" name="Int. J. Syst. Evol. Microbiol.">
        <title>The Global Catalogue of Microorganisms (GCM) 10K type strain sequencing project: providing services to taxonomists for standard genome sequencing and annotation.</title>
        <authorList>
            <consortium name="The Broad Institute Genomics Platform"/>
            <consortium name="The Broad Institute Genome Sequencing Center for Infectious Disease"/>
            <person name="Wu L."/>
            <person name="Ma J."/>
        </authorList>
    </citation>
    <scope>NUCLEOTIDE SEQUENCE [LARGE SCALE GENOMIC DNA]</scope>
    <source>
        <strain evidence="3">CECT 8289</strain>
    </source>
</reference>
<feature type="chain" id="PRO_5045613332" description="Fibronectin type-III domain-containing protein" evidence="1">
    <location>
        <begin position="21"/>
        <end position="265"/>
    </location>
</feature>
<comment type="caution">
    <text evidence="2">The sequence shown here is derived from an EMBL/GenBank/DDBJ whole genome shotgun (WGS) entry which is preliminary data.</text>
</comment>
<evidence type="ECO:0000313" key="3">
    <source>
        <dbReference type="Proteomes" id="UP001595907"/>
    </source>
</evidence>
<dbReference type="EMBL" id="JBHSCZ010000001">
    <property type="protein sequence ID" value="MFC4261819.1"/>
    <property type="molecule type" value="Genomic_DNA"/>
</dbReference>
<accession>A0ABV8QNV3</accession>
<protein>
    <recommendedName>
        <fullName evidence="4">Fibronectin type-III domain-containing protein</fullName>
    </recommendedName>
</protein>
<sequence>MKQRIGYIFLFCFLKMVAWAQQAPLPAITVKTVNNSVIVSWVNDYTKPVTTINIQRSYDSLKNFSTVGSVLSAQSRENGYTDVNPPFKKMYYRIFIAFEGGSYVITNPSKPVKDEVVLADADENLEQYPWYVNVNGVAKIYSPADKAATIKNNNINKPSITLPNKADVNIPPVKPTITYPSNTIFTAKDNNVVIHLPNYATSKYTAKFFDENETFLFELKKLNEEYLIVEKVNFVRTGWFRFELYENGTLIEDNKFQILKDAKKL</sequence>
<proteinExistence type="predicted"/>
<organism evidence="2 3">
    <name type="scientific">Ferruginibacter yonginensis</name>
    <dbReference type="NCBI Taxonomy" id="1310416"/>
    <lineage>
        <taxon>Bacteria</taxon>
        <taxon>Pseudomonadati</taxon>
        <taxon>Bacteroidota</taxon>
        <taxon>Chitinophagia</taxon>
        <taxon>Chitinophagales</taxon>
        <taxon>Chitinophagaceae</taxon>
        <taxon>Ferruginibacter</taxon>
    </lineage>
</organism>
<evidence type="ECO:0000256" key="1">
    <source>
        <dbReference type="SAM" id="SignalP"/>
    </source>
</evidence>
<keyword evidence="1" id="KW-0732">Signal</keyword>
<dbReference type="Proteomes" id="UP001595907">
    <property type="component" value="Unassembled WGS sequence"/>
</dbReference>
<keyword evidence="3" id="KW-1185">Reference proteome</keyword>
<evidence type="ECO:0008006" key="4">
    <source>
        <dbReference type="Google" id="ProtNLM"/>
    </source>
</evidence>